<name>A0A255YNC7_9SPHN</name>
<keyword evidence="3" id="KW-1185">Reference proteome</keyword>
<evidence type="ECO:0000313" key="2">
    <source>
        <dbReference type="EMBL" id="OYQ30679.1"/>
    </source>
</evidence>
<accession>A0A255YNC7</accession>
<keyword evidence="1" id="KW-0472">Membrane</keyword>
<organism evidence="2 3">
    <name type="scientific">Sandarakinorhabdus cyanobacteriorum</name>
    <dbReference type="NCBI Taxonomy" id="1981098"/>
    <lineage>
        <taxon>Bacteria</taxon>
        <taxon>Pseudomonadati</taxon>
        <taxon>Pseudomonadota</taxon>
        <taxon>Alphaproteobacteria</taxon>
        <taxon>Sphingomonadales</taxon>
        <taxon>Sphingosinicellaceae</taxon>
        <taxon>Sandarakinorhabdus</taxon>
    </lineage>
</organism>
<feature type="transmembrane region" description="Helical" evidence="1">
    <location>
        <begin position="63"/>
        <end position="82"/>
    </location>
</feature>
<keyword evidence="1" id="KW-0812">Transmembrane</keyword>
<reference evidence="2 3" key="1">
    <citation type="submission" date="2017-07" db="EMBL/GenBank/DDBJ databases">
        <title>Sandarakinorhabdus cyanobacteriorum sp. nov., a novel bacterium isolated from cyanobacterial aggregates in a eutrophic lake.</title>
        <authorList>
            <person name="Cai H."/>
        </authorList>
    </citation>
    <scope>NUCLEOTIDE SEQUENCE [LARGE SCALE GENOMIC DNA]</scope>
    <source>
        <strain evidence="2 3">TH057</strain>
    </source>
</reference>
<feature type="transmembrane region" description="Helical" evidence="1">
    <location>
        <begin position="37"/>
        <end position="57"/>
    </location>
</feature>
<dbReference type="InterPro" id="IPR054839">
    <property type="entry name" value="puhB_PGC"/>
</dbReference>
<evidence type="ECO:0000256" key="1">
    <source>
        <dbReference type="SAM" id="Phobius"/>
    </source>
</evidence>
<dbReference type="Proteomes" id="UP000216991">
    <property type="component" value="Unassembled WGS sequence"/>
</dbReference>
<sequence>MEYEDEPIPGLPGRLPPGEDILWQGTPDWRGVARGVFHTRLVAAWFVFVASLAFLAGGTGLKGAGITLAVAVLGLAILGVLARAQAMSTIYTLTNKRVVLRFGVALPKCVNVPLSLVGKADVKPAGNGLVDVSLTPTVRFPLAYLQMWPHVRPWKFGSPQPMLRAVPDAFLPLLADALAKADPARATGVNPDAANAGAMLGAAA</sequence>
<gene>
    <name evidence="2" type="ORF">CHU93_06650</name>
</gene>
<keyword evidence="1" id="KW-1133">Transmembrane helix</keyword>
<dbReference type="NCBIfam" id="NF040894">
    <property type="entry name" value="puhB_PGC"/>
    <property type="match status" value="1"/>
</dbReference>
<proteinExistence type="predicted"/>
<protein>
    <submittedName>
        <fullName evidence="2">Uncharacterized protein</fullName>
    </submittedName>
</protein>
<dbReference type="AlphaFoldDB" id="A0A255YNC7"/>
<dbReference type="EMBL" id="NOXT01000100">
    <property type="protein sequence ID" value="OYQ30679.1"/>
    <property type="molecule type" value="Genomic_DNA"/>
</dbReference>
<dbReference type="RefSeq" id="WP_094473325.1">
    <property type="nucleotide sequence ID" value="NZ_NOXT01000100.1"/>
</dbReference>
<comment type="caution">
    <text evidence="2">The sequence shown here is derived from an EMBL/GenBank/DDBJ whole genome shotgun (WGS) entry which is preliminary data.</text>
</comment>
<evidence type="ECO:0000313" key="3">
    <source>
        <dbReference type="Proteomes" id="UP000216991"/>
    </source>
</evidence>